<evidence type="ECO:0000256" key="3">
    <source>
        <dbReference type="ARBA" id="ARBA00022448"/>
    </source>
</evidence>
<dbReference type="PANTHER" id="PTHR33446:SF2">
    <property type="entry name" value="PROTEIN TONB"/>
    <property type="match status" value="1"/>
</dbReference>
<keyword evidence="8" id="KW-1133">Transmembrane helix</keyword>
<accession>A0A934WNC6</accession>
<dbReference type="Gene3D" id="3.30.1150.10">
    <property type="match status" value="1"/>
</dbReference>
<evidence type="ECO:0000256" key="5">
    <source>
        <dbReference type="ARBA" id="ARBA00022519"/>
    </source>
</evidence>
<dbReference type="NCBIfam" id="TIGR01352">
    <property type="entry name" value="tonB_Cterm"/>
    <property type="match status" value="1"/>
</dbReference>
<dbReference type="InterPro" id="IPR003538">
    <property type="entry name" value="TonB"/>
</dbReference>
<keyword evidence="9" id="KW-0472">Membrane</keyword>
<keyword evidence="14" id="KW-1185">Reference proteome</keyword>
<protein>
    <recommendedName>
        <fullName evidence="10">Protein TonB</fullName>
    </recommendedName>
</protein>
<dbReference type="RefSeq" id="WP_201172853.1">
    <property type="nucleotide sequence ID" value="NZ_JAEPWM010000006.1"/>
</dbReference>
<evidence type="ECO:0000256" key="1">
    <source>
        <dbReference type="ARBA" id="ARBA00004383"/>
    </source>
</evidence>
<dbReference type="GO" id="GO:0055085">
    <property type="term" value="P:transmembrane transport"/>
    <property type="evidence" value="ECO:0007669"/>
    <property type="project" value="InterPro"/>
</dbReference>
<comment type="similarity">
    <text evidence="2 10">Belongs to the TonB family.</text>
</comment>
<keyword evidence="3 10" id="KW-0813">Transport</keyword>
<reference evidence="13" key="2">
    <citation type="submission" date="2021-01" db="EMBL/GenBank/DDBJ databases">
        <authorList>
            <person name="Kang M."/>
        </authorList>
    </citation>
    <scope>NUCLEOTIDE SEQUENCE</scope>
    <source>
        <strain evidence="13">KACC 17527</strain>
    </source>
</reference>
<evidence type="ECO:0000313" key="14">
    <source>
        <dbReference type="Proteomes" id="UP000630528"/>
    </source>
</evidence>
<dbReference type="InterPro" id="IPR037682">
    <property type="entry name" value="TonB_C"/>
</dbReference>
<evidence type="ECO:0000313" key="13">
    <source>
        <dbReference type="EMBL" id="MBK6007413.1"/>
    </source>
</evidence>
<name>A0A934WNC6_9BURK</name>
<evidence type="ECO:0000256" key="11">
    <source>
        <dbReference type="SAM" id="MobiDB-lite"/>
    </source>
</evidence>
<keyword evidence="6" id="KW-0812">Transmembrane</keyword>
<keyword evidence="4 10" id="KW-1003">Cell membrane</keyword>
<evidence type="ECO:0000256" key="2">
    <source>
        <dbReference type="ARBA" id="ARBA00006555"/>
    </source>
</evidence>
<evidence type="ECO:0000256" key="8">
    <source>
        <dbReference type="ARBA" id="ARBA00022989"/>
    </source>
</evidence>
<evidence type="ECO:0000256" key="7">
    <source>
        <dbReference type="ARBA" id="ARBA00022927"/>
    </source>
</evidence>
<dbReference type="GO" id="GO:0030288">
    <property type="term" value="C:outer membrane-bounded periplasmic space"/>
    <property type="evidence" value="ECO:0007669"/>
    <property type="project" value="InterPro"/>
</dbReference>
<comment type="caution">
    <text evidence="13">The sequence shown here is derived from an EMBL/GenBank/DDBJ whole genome shotgun (WGS) entry which is preliminary data.</text>
</comment>
<evidence type="ECO:0000256" key="6">
    <source>
        <dbReference type="ARBA" id="ARBA00022692"/>
    </source>
</evidence>
<dbReference type="InterPro" id="IPR006260">
    <property type="entry name" value="TonB/TolA_C"/>
</dbReference>
<dbReference type="PRINTS" id="PR01374">
    <property type="entry name" value="TONBPROTEIN"/>
</dbReference>
<feature type="compositionally biased region" description="Pro residues" evidence="11">
    <location>
        <begin position="57"/>
        <end position="74"/>
    </location>
</feature>
<organism evidence="13 14">
    <name type="scientific">Ramlibacter ginsenosidimutans</name>
    <dbReference type="NCBI Taxonomy" id="502333"/>
    <lineage>
        <taxon>Bacteria</taxon>
        <taxon>Pseudomonadati</taxon>
        <taxon>Pseudomonadota</taxon>
        <taxon>Betaproteobacteria</taxon>
        <taxon>Burkholderiales</taxon>
        <taxon>Comamonadaceae</taxon>
        <taxon>Ramlibacter</taxon>
    </lineage>
</organism>
<evidence type="ECO:0000256" key="4">
    <source>
        <dbReference type="ARBA" id="ARBA00022475"/>
    </source>
</evidence>
<reference evidence="13" key="1">
    <citation type="journal article" date="2012" name="J. Microbiol. Biotechnol.">
        <title>Ramlibacter ginsenosidimutans sp. nov., with ginsenoside-converting activity.</title>
        <authorList>
            <person name="Wang L."/>
            <person name="An D.S."/>
            <person name="Kim S.G."/>
            <person name="Jin F.X."/>
            <person name="Kim S.C."/>
            <person name="Lee S.T."/>
            <person name="Im W.T."/>
        </authorList>
    </citation>
    <scope>NUCLEOTIDE SEQUENCE</scope>
    <source>
        <strain evidence="13">KACC 17527</strain>
    </source>
</reference>
<dbReference type="AlphaFoldDB" id="A0A934WNC6"/>
<evidence type="ECO:0000259" key="12">
    <source>
        <dbReference type="PROSITE" id="PS52015"/>
    </source>
</evidence>
<dbReference type="PANTHER" id="PTHR33446">
    <property type="entry name" value="PROTEIN TONB-RELATED"/>
    <property type="match status" value="1"/>
</dbReference>
<gene>
    <name evidence="13" type="ORF">JJB11_15035</name>
</gene>
<dbReference type="GO" id="GO:0015031">
    <property type="term" value="P:protein transport"/>
    <property type="evidence" value="ECO:0007669"/>
    <property type="project" value="UniProtKB-UniRule"/>
</dbReference>
<keyword evidence="5 10" id="KW-0997">Cell inner membrane</keyword>
<dbReference type="SUPFAM" id="SSF74653">
    <property type="entry name" value="TolA/TonB C-terminal domain"/>
    <property type="match status" value="1"/>
</dbReference>
<keyword evidence="7 10" id="KW-0653">Protein transport</keyword>
<dbReference type="GO" id="GO:0098797">
    <property type="term" value="C:plasma membrane protein complex"/>
    <property type="evidence" value="ECO:0007669"/>
    <property type="project" value="TreeGrafter"/>
</dbReference>
<dbReference type="GO" id="GO:0015891">
    <property type="term" value="P:siderophore transport"/>
    <property type="evidence" value="ECO:0007669"/>
    <property type="project" value="InterPro"/>
</dbReference>
<dbReference type="GO" id="GO:0031992">
    <property type="term" value="F:energy transducer activity"/>
    <property type="evidence" value="ECO:0007669"/>
    <property type="project" value="InterPro"/>
</dbReference>
<dbReference type="InterPro" id="IPR051045">
    <property type="entry name" value="TonB-dependent_transducer"/>
</dbReference>
<sequence length="234" mass="24385">MPARTSSAIPAFQRKLVAAGGVVLLHVAALWALQSGLLHRPAEMFVPVQIVTEIITPPVPRPAPPVATPEPPSKPTRAAEPHVPAHKTPPPPAPKPAAAPELPPAPNAPTGLAQPQPTPPPVAAAAAAAPAPAPAQATASVELPVSDADYLHNPKPAYPPTSRRLGEHGKVVLRVLIGVDGRAQDATVLESSGFARLDRAALEAARQWRYVPGKRGGVPEPMWVKVPIDFDLSE</sequence>
<evidence type="ECO:0000256" key="9">
    <source>
        <dbReference type="ARBA" id="ARBA00023136"/>
    </source>
</evidence>
<dbReference type="Proteomes" id="UP000630528">
    <property type="component" value="Unassembled WGS sequence"/>
</dbReference>
<comment type="subcellular location">
    <subcellularLocation>
        <location evidence="1 10">Cell inner membrane</location>
        <topology evidence="1 10">Single-pass membrane protein</topology>
        <orientation evidence="1 10">Periplasmic side</orientation>
    </subcellularLocation>
</comment>
<comment type="function">
    <text evidence="10">Interacts with outer membrane receptor proteins that carry out high-affinity binding and energy dependent uptake into the periplasmic space of specific substrates. It could act to transduce energy from the cytoplasmic membrane to specific energy-requiring processes in the outer membrane, resulting in the release into the periplasm of ligands bound by these outer membrane proteins.</text>
</comment>
<dbReference type="Pfam" id="PF03544">
    <property type="entry name" value="TonB_C"/>
    <property type="match status" value="1"/>
</dbReference>
<proteinExistence type="inferred from homology"/>
<feature type="domain" description="TonB C-terminal" evidence="12">
    <location>
        <begin position="143"/>
        <end position="234"/>
    </location>
</feature>
<dbReference type="EMBL" id="JAEPWM010000006">
    <property type="protein sequence ID" value="MBK6007413.1"/>
    <property type="molecule type" value="Genomic_DNA"/>
</dbReference>
<feature type="compositionally biased region" description="Pro residues" evidence="11">
    <location>
        <begin position="87"/>
        <end position="107"/>
    </location>
</feature>
<feature type="region of interest" description="Disordered" evidence="11">
    <location>
        <begin position="57"/>
        <end position="130"/>
    </location>
</feature>
<evidence type="ECO:0000256" key="10">
    <source>
        <dbReference type="RuleBase" id="RU362123"/>
    </source>
</evidence>
<dbReference type="PROSITE" id="PS52015">
    <property type="entry name" value="TONB_CTD"/>
    <property type="match status" value="1"/>
</dbReference>
<keyword evidence="10" id="KW-0735">Signal-anchor</keyword>